<evidence type="ECO:0000256" key="1">
    <source>
        <dbReference type="SAM" id="SignalP"/>
    </source>
</evidence>
<dbReference type="InterPro" id="IPR012910">
    <property type="entry name" value="Plug_dom"/>
</dbReference>
<dbReference type="Proteomes" id="UP000682733">
    <property type="component" value="Unassembled WGS sequence"/>
</dbReference>
<dbReference type="InterPro" id="IPR039426">
    <property type="entry name" value="TonB-dep_rcpt-like"/>
</dbReference>
<feature type="signal peptide" evidence="1">
    <location>
        <begin position="1"/>
        <end position="25"/>
    </location>
</feature>
<gene>
    <name evidence="3" type="ORF">OVA965_LOCUS41910</name>
    <name evidence="4" type="ORF">TMI583_LOCUS43676</name>
</gene>
<comment type="caution">
    <text evidence="3">The sequence shown here is derived from an EMBL/GenBank/DDBJ whole genome shotgun (WGS) entry which is preliminary data.</text>
</comment>
<accession>A0A8S2G1H3</accession>
<feature type="non-terminal residue" evidence="3">
    <location>
        <position position="240"/>
    </location>
</feature>
<dbReference type="InterPro" id="IPR037066">
    <property type="entry name" value="Plug_dom_sf"/>
</dbReference>
<dbReference type="EMBL" id="CAJNOK010049829">
    <property type="protein sequence ID" value="CAF1597780.1"/>
    <property type="molecule type" value="Genomic_DNA"/>
</dbReference>
<dbReference type="Pfam" id="PF13620">
    <property type="entry name" value="CarboxypepD_reg"/>
    <property type="match status" value="1"/>
</dbReference>
<dbReference type="PROSITE" id="PS52016">
    <property type="entry name" value="TONB_DEPENDENT_REC_3"/>
    <property type="match status" value="1"/>
</dbReference>
<reference evidence="3" key="1">
    <citation type="submission" date="2021-02" db="EMBL/GenBank/DDBJ databases">
        <authorList>
            <person name="Nowell W R."/>
        </authorList>
    </citation>
    <scope>NUCLEOTIDE SEQUENCE</scope>
</reference>
<evidence type="ECO:0000313" key="3">
    <source>
        <dbReference type="EMBL" id="CAF1597780.1"/>
    </source>
</evidence>
<dbReference type="Gene3D" id="2.60.40.1120">
    <property type="entry name" value="Carboxypeptidase-like, regulatory domain"/>
    <property type="match status" value="1"/>
</dbReference>
<dbReference type="Pfam" id="PF07715">
    <property type="entry name" value="Plug"/>
    <property type="match status" value="1"/>
</dbReference>
<name>A0A8S2G1H3_9BILA</name>
<protein>
    <recommendedName>
        <fullName evidence="2">TonB-dependent receptor plug domain-containing protein</fullName>
    </recommendedName>
</protein>
<organism evidence="3 5">
    <name type="scientific">Didymodactylos carnosus</name>
    <dbReference type="NCBI Taxonomy" id="1234261"/>
    <lineage>
        <taxon>Eukaryota</taxon>
        <taxon>Metazoa</taxon>
        <taxon>Spiralia</taxon>
        <taxon>Gnathifera</taxon>
        <taxon>Rotifera</taxon>
        <taxon>Eurotatoria</taxon>
        <taxon>Bdelloidea</taxon>
        <taxon>Philodinida</taxon>
        <taxon>Philodinidae</taxon>
        <taxon>Didymodactylos</taxon>
    </lineage>
</organism>
<dbReference type="SUPFAM" id="SSF56935">
    <property type="entry name" value="Porins"/>
    <property type="match status" value="1"/>
</dbReference>
<dbReference type="Gene3D" id="2.170.130.10">
    <property type="entry name" value="TonB-dependent receptor, plug domain"/>
    <property type="match status" value="1"/>
</dbReference>
<dbReference type="EMBL" id="CAJOBA010073494">
    <property type="protein sequence ID" value="CAF4404727.1"/>
    <property type="molecule type" value="Genomic_DNA"/>
</dbReference>
<keyword evidence="1" id="KW-0732">Signal</keyword>
<dbReference type="Proteomes" id="UP000677228">
    <property type="component" value="Unassembled WGS sequence"/>
</dbReference>
<evidence type="ECO:0000313" key="5">
    <source>
        <dbReference type="Proteomes" id="UP000677228"/>
    </source>
</evidence>
<feature type="domain" description="TonB-dependent receptor plug" evidence="2">
    <location>
        <begin position="141"/>
        <end position="231"/>
    </location>
</feature>
<proteinExistence type="predicted"/>
<dbReference type="InterPro" id="IPR008969">
    <property type="entry name" value="CarboxyPept-like_regulatory"/>
</dbReference>
<dbReference type="SUPFAM" id="SSF49464">
    <property type="entry name" value="Carboxypeptidase regulatory domain-like"/>
    <property type="match status" value="1"/>
</dbReference>
<feature type="chain" id="PRO_5035646827" description="TonB-dependent receptor plug domain-containing protein" evidence="1">
    <location>
        <begin position="26"/>
        <end position="240"/>
    </location>
</feature>
<dbReference type="AlphaFoldDB" id="A0A8S2G1H3"/>
<sequence length="240" mass="25884">MIKNIFQSIGLVSLLLCVGEHVIYAQAQSGKAKIWGKVVDENHKPVSYKAITLVNAKDTVTVIRGTLTSEDGDYVFDHIVKGNYFVMLSPAGQKRILKGPIEVNDTTTSVKMNDIDIVTVQVLNQVNIVSRKPLIEQQTDKTVLNIENSSLAAGNSVMDVLQRSPGVTVSDQGNIVMKGKAGVTVMIDGRLTYLSGDQLASLLKSMQANSVQAIELITNPSSKYDAAGSAGIINIRLLKN</sequence>
<evidence type="ECO:0000313" key="4">
    <source>
        <dbReference type="EMBL" id="CAF4404727.1"/>
    </source>
</evidence>
<evidence type="ECO:0000259" key="2">
    <source>
        <dbReference type="Pfam" id="PF07715"/>
    </source>
</evidence>